<protein>
    <submittedName>
        <fullName evidence="1">Uncharacterized protein</fullName>
    </submittedName>
</protein>
<keyword evidence="2" id="KW-1185">Reference proteome</keyword>
<dbReference type="EMBL" id="CAVMJV010000011">
    <property type="protein sequence ID" value="CAK5044095.1"/>
    <property type="molecule type" value="Genomic_DNA"/>
</dbReference>
<evidence type="ECO:0000313" key="2">
    <source>
        <dbReference type="Proteomes" id="UP001497535"/>
    </source>
</evidence>
<comment type="caution">
    <text evidence="1">The sequence shown here is derived from an EMBL/GenBank/DDBJ whole genome shotgun (WGS) entry which is preliminary data.</text>
</comment>
<reference evidence="1" key="1">
    <citation type="submission" date="2023-11" db="EMBL/GenBank/DDBJ databases">
        <authorList>
            <person name="Poullet M."/>
        </authorList>
    </citation>
    <scope>NUCLEOTIDE SEQUENCE</scope>
    <source>
        <strain evidence="1">E1834</strain>
    </source>
</reference>
<evidence type="ECO:0000313" key="1">
    <source>
        <dbReference type="EMBL" id="CAK5044095.1"/>
    </source>
</evidence>
<name>A0ACB0YF89_MELEN</name>
<gene>
    <name evidence="1" type="ORF">MENTE1834_LOCUS11342</name>
</gene>
<dbReference type="Proteomes" id="UP001497535">
    <property type="component" value="Unassembled WGS sequence"/>
</dbReference>
<accession>A0ACB0YF89</accession>
<proteinExistence type="predicted"/>
<sequence>MNTTSQTQNNNLSQFWATGQTSIPPITSPLGVSNVFYGAPSSLKESEQNNSPQQNQLFQALSSTRINSSENVEQQKHLNSLASESSTNSVFNSASIQQNNQPIVSNNFSGIQNNNNNDISVNFRSPLSGKFYLRNLKS</sequence>
<organism evidence="1 2">
    <name type="scientific">Meloidogyne enterolobii</name>
    <name type="common">Root-knot nematode worm</name>
    <name type="synonym">Meloidogyne mayaguensis</name>
    <dbReference type="NCBI Taxonomy" id="390850"/>
    <lineage>
        <taxon>Eukaryota</taxon>
        <taxon>Metazoa</taxon>
        <taxon>Ecdysozoa</taxon>
        <taxon>Nematoda</taxon>
        <taxon>Chromadorea</taxon>
        <taxon>Rhabditida</taxon>
        <taxon>Tylenchina</taxon>
        <taxon>Tylenchomorpha</taxon>
        <taxon>Tylenchoidea</taxon>
        <taxon>Meloidogynidae</taxon>
        <taxon>Meloidogyninae</taxon>
        <taxon>Meloidogyne</taxon>
    </lineage>
</organism>